<keyword evidence="5 6" id="KW-0472">Membrane</keyword>
<feature type="domain" description="GtrA/DPMS transmembrane" evidence="7">
    <location>
        <begin position="33"/>
        <end position="158"/>
    </location>
</feature>
<evidence type="ECO:0000256" key="2">
    <source>
        <dbReference type="ARBA" id="ARBA00009399"/>
    </source>
</evidence>
<dbReference type="GO" id="GO:0000271">
    <property type="term" value="P:polysaccharide biosynthetic process"/>
    <property type="evidence" value="ECO:0007669"/>
    <property type="project" value="InterPro"/>
</dbReference>
<comment type="similarity">
    <text evidence="2">Belongs to the GtrA family.</text>
</comment>
<dbReference type="EMBL" id="JAEINH010000004">
    <property type="protein sequence ID" value="MBI9114747.1"/>
    <property type="molecule type" value="Genomic_DNA"/>
</dbReference>
<keyword evidence="3 6" id="KW-0812">Transmembrane</keyword>
<feature type="transmembrane region" description="Helical" evidence="6">
    <location>
        <begin position="135"/>
        <end position="152"/>
    </location>
</feature>
<reference evidence="8" key="1">
    <citation type="submission" date="2020-12" db="EMBL/GenBank/DDBJ databases">
        <title>Sanguibacter suaedae sp. nov., isolated from Suaeda aralocaspica.</title>
        <authorList>
            <person name="Ma Q."/>
        </authorList>
    </citation>
    <scope>NUCLEOTIDE SEQUENCE</scope>
    <source>
        <strain evidence="8">YZGR15</strain>
    </source>
</reference>
<keyword evidence="9" id="KW-1185">Reference proteome</keyword>
<protein>
    <submittedName>
        <fullName evidence="8">GtrA family protein</fullName>
    </submittedName>
</protein>
<proteinExistence type="inferred from homology"/>
<evidence type="ECO:0000256" key="6">
    <source>
        <dbReference type="SAM" id="Phobius"/>
    </source>
</evidence>
<feature type="transmembrane region" description="Helical" evidence="6">
    <location>
        <begin position="69"/>
        <end position="88"/>
    </location>
</feature>
<evidence type="ECO:0000259" key="7">
    <source>
        <dbReference type="Pfam" id="PF04138"/>
    </source>
</evidence>
<name>A0A934M6X7_9MICO</name>
<evidence type="ECO:0000256" key="5">
    <source>
        <dbReference type="ARBA" id="ARBA00023136"/>
    </source>
</evidence>
<dbReference type="InterPro" id="IPR007267">
    <property type="entry name" value="GtrA_DPMS_TM"/>
</dbReference>
<dbReference type="RefSeq" id="WP_198733293.1">
    <property type="nucleotide sequence ID" value="NZ_JAEINH010000004.1"/>
</dbReference>
<sequence length="166" mass="17676">MTTDVGERRAPGGATSARSRRAALVARFVELVRFGTVGGVAFVVDVGLFNLLRFGPGALLEEQPITAKVVSVAVATLVSWLGNRYWTFSGRRTEQHVRELAVFVLVNVAGMGIAVACLGISHYVLGLTSPLADNISANGVGLVLGTAFRYLAYRRWVFTAPGAPAR</sequence>
<dbReference type="InterPro" id="IPR051401">
    <property type="entry name" value="GtrA_CellWall_Glycosyl"/>
</dbReference>
<dbReference type="AlphaFoldDB" id="A0A934M6X7"/>
<feature type="transmembrane region" description="Helical" evidence="6">
    <location>
        <begin position="100"/>
        <end position="123"/>
    </location>
</feature>
<dbReference type="PANTHER" id="PTHR38459:SF1">
    <property type="entry name" value="PROPHAGE BACTOPRENOL-LINKED GLUCOSE TRANSLOCASE HOMOLOG"/>
    <property type="match status" value="1"/>
</dbReference>
<accession>A0A934M6X7</accession>
<evidence type="ECO:0000313" key="8">
    <source>
        <dbReference type="EMBL" id="MBI9114747.1"/>
    </source>
</evidence>
<comment type="caution">
    <text evidence="8">The sequence shown here is derived from an EMBL/GenBank/DDBJ whole genome shotgun (WGS) entry which is preliminary data.</text>
</comment>
<organism evidence="8 9">
    <name type="scientific">Sanguibacter suaedae</name>
    <dbReference type="NCBI Taxonomy" id="2795737"/>
    <lineage>
        <taxon>Bacteria</taxon>
        <taxon>Bacillati</taxon>
        <taxon>Actinomycetota</taxon>
        <taxon>Actinomycetes</taxon>
        <taxon>Micrococcales</taxon>
        <taxon>Sanguibacteraceae</taxon>
        <taxon>Sanguibacter</taxon>
    </lineage>
</organism>
<gene>
    <name evidence="8" type="ORF">JAV76_06945</name>
</gene>
<feature type="transmembrane region" description="Helical" evidence="6">
    <location>
        <begin position="28"/>
        <end position="49"/>
    </location>
</feature>
<evidence type="ECO:0000313" key="9">
    <source>
        <dbReference type="Proteomes" id="UP000602087"/>
    </source>
</evidence>
<dbReference type="PANTHER" id="PTHR38459">
    <property type="entry name" value="PROPHAGE BACTOPRENOL-LINKED GLUCOSE TRANSLOCASE HOMOLOG"/>
    <property type="match status" value="1"/>
</dbReference>
<evidence type="ECO:0000256" key="3">
    <source>
        <dbReference type="ARBA" id="ARBA00022692"/>
    </source>
</evidence>
<keyword evidence="4 6" id="KW-1133">Transmembrane helix</keyword>
<evidence type="ECO:0000256" key="1">
    <source>
        <dbReference type="ARBA" id="ARBA00004141"/>
    </source>
</evidence>
<evidence type="ECO:0000256" key="4">
    <source>
        <dbReference type="ARBA" id="ARBA00022989"/>
    </source>
</evidence>
<dbReference type="GO" id="GO:0005886">
    <property type="term" value="C:plasma membrane"/>
    <property type="evidence" value="ECO:0007669"/>
    <property type="project" value="TreeGrafter"/>
</dbReference>
<dbReference type="Proteomes" id="UP000602087">
    <property type="component" value="Unassembled WGS sequence"/>
</dbReference>
<dbReference type="Pfam" id="PF04138">
    <property type="entry name" value="GtrA_DPMS_TM"/>
    <property type="match status" value="1"/>
</dbReference>
<comment type="subcellular location">
    <subcellularLocation>
        <location evidence="1">Membrane</location>
        <topology evidence="1">Multi-pass membrane protein</topology>
    </subcellularLocation>
</comment>